<dbReference type="GO" id="GO:0005634">
    <property type="term" value="C:nucleus"/>
    <property type="evidence" value="ECO:0007669"/>
    <property type="project" value="UniProtKB-SubCell"/>
</dbReference>
<dbReference type="GO" id="GO:0046983">
    <property type="term" value="F:protein dimerization activity"/>
    <property type="evidence" value="ECO:0007669"/>
    <property type="project" value="InterPro"/>
</dbReference>
<feature type="compositionally biased region" description="Polar residues" evidence="7">
    <location>
        <begin position="12"/>
        <end position="27"/>
    </location>
</feature>
<dbReference type="OrthoDB" id="785070at2759"/>
<dbReference type="PROSITE" id="PS50888">
    <property type="entry name" value="BHLH"/>
    <property type="match status" value="1"/>
</dbReference>
<proteinExistence type="inferred from homology"/>
<evidence type="ECO:0000256" key="6">
    <source>
        <dbReference type="ARBA" id="ARBA00023242"/>
    </source>
</evidence>
<keyword evidence="6" id="KW-0539">Nucleus</keyword>
<dbReference type="GO" id="GO:0000978">
    <property type="term" value="F:RNA polymerase II cis-regulatory region sequence-specific DNA binding"/>
    <property type="evidence" value="ECO:0007669"/>
    <property type="project" value="TreeGrafter"/>
</dbReference>
<dbReference type="EMBL" id="NMUH01007030">
    <property type="protein sequence ID" value="MQM16490.1"/>
    <property type="molecule type" value="Genomic_DNA"/>
</dbReference>
<dbReference type="SUPFAM" id="SSF47459">
    <property type="entry name" value="HLH, helix-loop-helix DNA-binding domain"/>
    <property type="match status" value="1"/>
</dbReference>
<evidence type="ECO:0000256" key="5">
    <source>
        <dbReference type="ARBA" id="ARBA00023163"/>
    </source>
</evidence>
<reference evidence="9" key="1">
    <citation type="submission" date="2017-07" db="EMBL/GenBank/DDBJ databases">
        <title>Taro Niue Genome Assembly and Annotation.</title>
        <authorList>
            <person name="Atibalentja N."/>
            <person name="Keating K."/>
            <person name="Fields C.J."/>
        </authorList>
    </citation>
    <scope>NUCLEOTIDE SEQUENCE</scope>
    <source>
        <strain evidence="9">Niue_2</strain>
        <tissue evidence="9">Leaf</tissue>
    </source>
</reference>
<dbReference type="InterPro" id="IPR011598">
    <property type="entry name" value="bHLH_dom"/>
</dbReference>
<evidence type="ECO:0000313" key="10">
    <source>
        <dbReference type="Proteomes" id="UP000652761"/>
    </source>
</evidence>
<evidence type="ECO:0000256" key="4">
    <source>
        <dbReference type="ARBA" id="ARBA00023125"/>
    </source>
</evidence>
<dbReference type="FunFam" id="4.10.280.10:FF:000075">
    <property type="entry name" value="Transcription factor bHLH113 family"/>
    <property type="match status" value="1"/>
</dbReference>
<evidence type="ECO:0000256" key="7">
    <source>
        <dbReference type="SAM" id="MobiDB-lite"/>
    </source>
</evidence>
<keyword evidence="4" id="KW-0238">DNA-binding</keyword>
<keyword evidence="5" id="KW-0804">Transcription</keyword>
<feature type="region of interest" description="Disordered" evidence="7">
    <location>
        <begin position="1"/>
        <end position="27"/>
    </location>
</feature>
<gene>
    <name evidence="9" type="ORF">Taro_049448</name>
</gene>
<keyword evidence="10" id="KW-1185">Reference proteome</keyword>
<dbReference type="SMART" id="SM00353">
    <property type="entry name" value="HLH"/>
    <property type="match status" value="1"/>
</dbReference>
<dbReference type="Proteomes" id="UP000652761">
    <property type="component" value="Unassembled WGS sequence"/>
</dbReference>
<evidence type="ECO:0000259" key="8">
    <source>
        <dbReference type="PROSITE" id="PS50888"/>
    </source>
</evidence>
<accession>A0A843XB35</accession>
<organism evidence="9 10">
    <name type="scientific">Colocasia esculenta</name>
    <name type="common">Wild taro</name>
    <name type="synonym">Arum esculentum</name>
    <dbReference type="NCBI Taxonomy" id="4460"/>
    <lineage>
        <taxon>Eukaryota</taxon>
        <taxon>Viridiplantae</taxon>
        <taxon>Streptophyta</taxon>
        <taxon>Embryophyta</taxon>
        <taxon>Tracheophyta</taxon>
        <taxon>Spermatophyta</taxon>
        <taxon>Magnoliopsida</taxon>
        <taxon>Liliopsida</taxon>
        <taxon>Araceae</taxon>
        <taxon>Aroideae</taxon>
        <taxon>Colocasieae</taxon>
        <taxon>Colocasia</taxon>
    </lineage>
</organism>
<feature type="domain" description="BHLH" evidence="8">
    <location>
        <begin position="133"/>
        <end position="182"/>
    </location>
</feature>
<dbReference type="InterPro" id="IPR045843">
    <property type="entry name" value="IND-like"/>
</dbReference>
<dbReference type="PANTHER" id="PTHR16223:SF249">
    <property type="entry name" value="TRANSCRIPTION FACTOR BHLH154"/>
    <property type="match status" value="1"/>
</dbReference>
<dbReference type="InterPro" id="IPR036638">
    <property type="entry name" value="HLH_DNA-bd_sf"/>
</dbReference>
<dbReference type="CDD" id="cd11393">
    <property type="entry name" value="bHLH_AtbHLH_like"/>
    <property type="match status" value="1"/>
</dbReference>
<evidence type="ECO:0000256" key="3">
    <source>
        <dbReference type="ARBA" id="ARBA00023015"/>
    </source>
</evidence>
<name>A0A843XB35_COLES</name>
<sequence>MNEMEPLGPRQGTMTSGMSSSKNTPTSVTIASPRLVLYSAFLSRLTTFHQPCFDAGLRVGARGAAAGRLLRTTRFCGQCRLVRRRKGRRWWTWTMMAMMADVGAQKRRSEGFLGCEGGRCGAGSGSKRLKMECGGGGGSASAKEKKDKIGERVAALQQLVSPFGKTDTASVLQEATAYIKFLHEQLQVLSAPYIQSTPTGNLQGSENCSLRSRGLCLVPVDCTLGIASSNGADIWAPVNTNRD</sequence>
<evidence type="ECO:0000256" key="1">
    <source>
        <dbReference type="ARBA" id="ARBA00004123"/>
    </source>
</evidence>
<dbReference type="InterPro" id="IPR045239">
    <property type="entry name" value="bHLH95_bHLH"/>
</dbReference>
<comment type="subcellular location">
    <subcellularLocation>
        <location evidence="1">Nucleus</location>
    </subcellularLocation>
</comment>
<dbReference type="AlphaFoldDB" id="A0A843XB35"/>
<comment type="similarity">
    <text evidence="2">Belongs to the bHLH protein family.</text>
</comment>
<dbReference type="Gene3D" id="4.10.280.10">
    <property type="entry name" value="Helix-loop-helix DNA-binding domain"/>
    <property type="match status" value="1"/>
</dbReference>
<dbReference type="PANTHER" id="PTHR16223">
    <property type="entry name" value="TRANSCRIPTION FACTOR BHLH83-RELATED"/>
    <property type="match status" value="1"/>
</dbReference>
<keyword evidence="3" id="KW-0805">Transcription regulation</keyword>
<evidence type="ECO:0000313" key="9">
    <source>
        <dbReference type="EMBL" id="MQM16490.1"/>
    </source>
</evidence>
<evidence type="ECO:0000256" key="2">
    <source>
        <dbReference type="ARBA" id="ARBA00005510"/>
    </source>
</evidence>
<dbReference type="GO" id="GO:0000981">
    <property type="term" value="F:DNA-binding transcription factor activity, RNA polymerase II-specific"/>
    <property type="evidence" value="ECO:0007669"/>
    <property type="project" value="TreeGrafter"/>
</dbReference>
<comment type="caution">
    <text evidence="9">The sequence shown here is derived from an EMBL/GenBank/DDBJ whole genome shotgun (WGS) entry which is preliminary data.</text>
</comment>
<protein>
    <recommendedName>
        <fullName evidence="8">BHLH domain-containing protein</fullName>
    </recommendedName>
</protein>